<dbReference type="Proteomes" id="UP001144205">
    <property type="component" value="Unassembled WGS sequence"/>
</dbReference>
<dbReference type="EMBL" id="BROH01000011">
    <property type="protein sequence ID" value="GKY89360.1"/>
    <property type="molecule type" value="Genomic_DNA"/>
</dbReference>
<comment type="caution">
    <text evidence="2">The sequence shown here is derived from an EMBL/GenBank/DDBJ whole genome shotgun (WGS) entry which is preliminary data.</text>
</comment>
<name>A0ABQ5LWJ9_9RHOB</name>
<dbReference type="PANTHER" id="PTHR34039:SF1">
    <property type="entry name" value="UPF0102 PROTEIN YRAN"/>
    <property type="match status" value="1"/>
</dbReference>
<evidence type="ECO:0000313" key="3">
    <source>
        <dbReference type="Proteomes" id="UP001144205"/>
    </source>
</evidence>
<dbReference type="SUPFAM" id="SSF52980">
    <property type="entry name" value="Restriction endonuclease-like"/>
    <property type="match status" value="1"/>
</dbReference>
<comment type="similarity">
    <text evidence="1">Belongs to the UPF0102 family.</text>
</comment>
<gene>
    <name evidence="2" type="ORF">STA1M1_32290</name>
</gene>
<evidence type="ECO:0000256" key="1">
    <source>
        <dbReference type="ARBA" id="ARBA00006738"/>
    </source>
</evidence>
<organism evidence="2 3">
    <name type="scientific">Sinisalibacter aestuarii</name>
    <dbReference type="NCBI Taxonomy" id="2949426"/>
    <lineage>
        <taxon>Bacteria</taxon>
        <taxon>Pseudomonadati</taxon>
        <taxon>Pseudomonadota</taxon>
        <taxon>Alphaproteobacteria</taxon>
        <taxon>Rhodobacterales</taxon>
        <taxon>Roseobacteraceae</taxon>
        <taxon>Sinisalibacter</taxon>
    </lineage>
</organism>
<dbReference type="Gene3D" id="3.40.1350.10">
    <property type="match status" value="1"/>
</dbReference>
<dbReference type="PANTHER" id="PTHR34039">
    <property type="entry name" value="UPF0102 PROTEIN YRAN"/>
    <property type="match status" value="1"/>
</dbReference>
<dbReference type="InterPro" id="IPR011856">
    <property type="entry name" value="tRNA_endonuc-like_dom_sf"/>
</dbReference>
<evidence type="ECO:0000313" key="2">
    <source>
        <dbReference type="EMBL" id="GKY89360.1"/>
    </source>
</evidence>
<dbReference type="Pfam" id="PF02021">
    <property type="entry name" value="UPF0102"/>
    <property type="match status" value="1"/>
</dbReference>
<sequence>MSGKTSYLAGLAAENAVEADYARRGHALAARRWRGSRGELDLVLRDGDGLIVVEVKKARDFARAAARITRGQLERIYGAVSEFVAGEPRGSLTDVRFDVALVDGAGRLEIIENYWA</sequence>
<protein>
    <submittedName>
        <fullName evidence="2">UPF0102 protein</fullName>
    </submittedName>
</protein>
<accession>A0ABQ5LWJ9</accession>
<reference evidence="2" key="1">
    <citation type="journal article" date="2023" name="Int. J. Syst. Evol. Microbiol.">
        <title>Sinisalibacter aestuarii sp. nov., isolated from estuarine sediment of the Arakawa River.</title>
        <authorList>
            <person name="Arafat S.T."/>
            <person name="Hirano S."/>
            <person name="Sato A."/>
            <person name="Takeuchi K."/>
            <person name="Yasuda T."/>
            <person name="Terahara T."/>
            <person name="Hamada M."/>
            <person name="Kobayashi T."/>
        </authorList>
    </citation>
    <scope>NUCLEOTIDE SEQUENCE</scope>
    <source>
        <strain evidence="2">B-399</strain>
    </source>
</reference>
<keyword evidence="3" id="KW-1185">Reference proteome</keyword>
<dbReference type="InterPro" id="IPR011335">
    <property type="entry name" value="Restrct_endonuc-II-like"/>
</dbReference>
<dbReference type="RefSeq" id="WP_281843388.1">
    <property type="nucleotide sequence ID" value="NZ_BROH01000011.1"/>
</dbReference>
<proteinExistence type="inferred from homology"/>
<dbReference type="InterPro" id="IPR003509">
    <property type="entry name" value="UPF0102_YraN-like"/>
</dbReference>